<accession>A0ABW9ZPQ8</accession>
<dbReference type="Proteomes" id="UP000753802">
    <property type="component" value="Unassembled WGS sequence"/>
</dbReference>
<evidence type="ECO:0000313" key="1">
    <source>
        <dbReference type="EMBL" id="NCI48510.1"/>
    </source>
</evidence>
<dbReference type="RefSeq" id="WP_161816833.1">
    <property type="nucleotide sequence ID" value="NZ_JAACJS010000002.1"/>
</dbReference>
<dbReference type="EMBL" id="JAACJS010000002">
    <property type="protein sequence ID" value="NCI48510.1"/>
    <property type="molecule type" value="Genomic_DNA"/>
</dbReference>
<reference evidence="1 2" key="1">
    <citation type="submission" date="2020-01" db="EMBL/GenBank/DDBJ databases">
        <title>Genome analysis.</title>
        <authorList>
            <person name="Wu S."/>
            <person name="Wang G."/>
        </authorList>
    </citation>
    <scope>NUCLEOTIDE SEQUENCE [LARGE SCALE GENOMIC DNA]</scope>
    <source>
        <strain evidence="1 2">SYL130</strain>
    </source>
</reference>
<name>A0ABW9ZPQ8_9BACT</name>
<protein>
    <submittedName>
        <fullName evidence="1">DUF4286 family protein</fullName>
    </submittedName>
</protein>
<organism evidence="1 2">
    <name type="scientific">Sediminibacterium roseum</name>
    <dbReference type="NCBI Taxonomy" id="1978412"/>
    <lineage>
        <taxon>Bacteria</taxon>
        <taxon>Pseudomonadati</taxon>
        <taxon>Bacteroidota</taxon>
        <taxon>Chitinophagia</taxon>
        <taxon>Chitinophagales</taxon>
        <taxon>Chitinophagaceae</taxon>
        <taxon>Sediminibacterium</taxon>
    </lineage>
</organism>
<proteinExistence type="predicted"/>
<gene>
    <name evidence="1" type="ORF">GWC95_01155</name>
</gene>
<evidence type="ECO:0000313" key="2">
    <source>
        <dbReference type="Proteomes" id="UP000753802"/>
    </source>
</evidence>
<dbReference type="Pfam" id="PF14114">
    <property type="entry name" value="DUF4286"/>
    <property type="match status" value="1"/>
</dbReference>
<keyword evidence="2" id="KW-1185">Reference proteome</keyword>
<dbReference type="InterPro" id="IPR025563">
    <property type="entry name" value="DUF4286"/>
</dbReference>
<sequence length="101" mass="12016">MLIYNVTTQISWSIHEAWVQWMKEKHIDDVMNSGCFTDYRFVRILETDETDGPTYAVQFYAAGKTEYDNYIELHANKLRDDVKQTWGDQYFSFRSLMEVVA</sequence>
<comment type="caution">
    <text evidence="1">The sequence shown here is derived from an EMBL/GenBank/DDBJ whole genome shotgun (WGS) entry which is preliminary data.</text>
</comment>